<dbReference type="InterPro" id="IPR016868">
    <property type="entry name" value="Phage_B3_Orf5"/>
</dbReference>
<dbReference type="InterPro" id="IPR024498">
    <property type="entry name" value="DUF2786"/>
</dbReference>
<dbReference type="AlphaFoldDB" id="A0A1H4QUW4"/>
<protein>
    <submittedName>
        <fullName evidence="3">Uncharacterized protein</fullName>
    </submittedName>
</protein>
<reference evidence="4" key="1">
    <citation type="submission" date="2016-10" db="EMBL/GenBank/DDBJ databases">
        <authorList>
            <person name="Varghese N."/>
            <person name="Submissions S."/>
        </authorList>
    </citation>
    <scope>NUCLEOTIDE SEQUENCE [LARGE SCALE GENOMIC DNA]</scope>
    <source>
        <strain evidence="4">DSM 9751</strain>
    </source>
</reference>
<evidence type="ECO:0000259" key="1">
    <source>
        <dbReference type="Pfam" id="PF10979"/>
    </source>
</evidence>
<feature type="domain" description="DUF7168" evidence="2">
    <location>
        <begin position="45"/>
        <end position="184"/>
    </location>
</feature>
<gene>
    <name evidence="3" type="ORF">SAMN05216178_3920</name>
</gene>
<dbReference type="EMBL" id="FNTJ01000001">
    <property type="protein sequence ID" value="SEC23328.1"/>
    <property type="molecule type" value="Genomic_DNA"/>
</dbReference>
<dbReference type="InterPro" id="IPR055592">
    <property type="entry name" value="DUF7168"/>
</dbReference>
<accession>A0A1H4QUW4</accession>
<dbReference type="Proteomes" id="UP000198982">
    <property type="component" value="Unassembled WGS sequence"/>
</dbReference>
<proteinExistence type="predicted"/>
<name>A0A1H4QUW4_9PSED</name>
<dbReference type="PIRSF" id="PIRSF028111">
    <property type="entry name" value="UCP028111"/>
    <property type="match status" value="1"/>
</dbReference>
<organism evidence="3 4">
    <name type="scientific">Pseudomonas saponiphila</name>
    <dbReference type="NCBI Taxonomy" id="556534"/>
    <lineage>
        <taxon>Bacteria</taxon>
        <taxon>Pseudomonadati</taxon>
        <taxon>Pseudomonadota</taxon>
        <taxon>Gammaproteobacteria</taxon>
        <taxon>Pseudomonadales</taxon>
        <taxon>Pseudomonadaceae</taxon>
        <taxon>Pseudomonas</taxon>
    </lineage>
</organism>
<dbReference type="Pfam" id="PF10979">
    <property type="entry name" value="DUF2786"/>
    <property type="match status" value="1"/>
</dbReference>
<evidence type="ECO:0000313" key="4">
    <source>
        <dbReference type="Proteomes" id="UP000198982"/>
    </source>
</evidence>
<feature type="domain" description="DUF2786" evidence="1">
    <location>
        <begin position="5"/>
        <end position="42"/>
    </location>
</feature>
<evidence type="ECO:0000259" key="2">
    <source>
        <dbReference type="Pfam" id="PF23771"/>
    </source>
</evidence>
<sequence length="223" mass="24940">MDHSKAIDKIKKLLRLAASDNPHEAAAAMRQARAMMEKFRIEEADVALSDIFESASRSGSKVNPVRWEANLAGSVKRAYACELLFMAGLGEWRFIGEFAEVASYTMTLLLRQIRQARRDFIADKLKRCKAATKTKRADVFCDAWVYQVRKQVMAFAGNDTPSSAASAYMLKHHPDTTKADPKDRNTAKRMSNRSVSDAMHGILAAADVQLNHGVKGQEQQRLH</sequence>
<keyword evidence="4" id="KW-1185">Reference proteome</keyword>
<evidence type="ECO:0000313" key="3">
    <source>
        <dbReference type="EMBL" id="SEC23328.1"/>
    </source>
</evidence>
<dbReference type="Pfam" id="PF23771">
    <property type="entry name" value="DUF7168"/>
    <property type="match status" value="1"/>
</dbReference>
<dbReference type="RefSeq" id="WP_092316230.1">
    <property type="nucleotide sequence ID" value="NZ_FNTJ01000001.1"/>
</dbReference>